<organism evidence="2 3">
    <name type="scientific">Aquimixticola soesokkakensis</name>
    <dbReference type="NCBI Taxonomy" id="1519096"/>
    <lineage>
        <taxon>Bacteria</taxon>
        <taxon>Pseudomonadati</taxon>
        <taxon>Pseudomonadota</taxon>
        <taxon>Alphaproteobacteria</taxon>
        <taxon>Rhodobacterales</taxon>
        <taxon>Paracoccaceae</taxon>
        <taxon>Aquimixticola</taxon>
    </lineage>
</organism>
<dbReference type="OrthoDB" id="7632202at2"/>
<gene>
    <name evidence="2" type="ORF">AQS8620_02767</name>
</gene>
<keyword evidence="1" id="KW-0812">Transmembrane</keyword>
<accession>A0A1Y5TI99</accession>
<evidence type="ECO:0000313" key="2">
    <source>
        <dbReference type="EMBL" id="SLN60967.1"/>
    </source>
</evidence>
<feature type="transmembrane region" description="Helical" evidence="1">
    <location>
        <begin position="66"/>
        <end position="85"/>
    </location>
</feature>
<dbReference type="AlphaFoldDB" id="A0A1Y5TI99"/>
<protein>
    <recommendedName>
        <fullName evidence="4">Cation/multidrug efflux pump</fullName>
    </recommendedName>
</protein>
<dbReference type="Proteomes" id="UP000193862">
    <property type="component" value="Unassembled WGS sequence"/>
</dbReference>
<evidence type="ECO:0000313" key="3">
    <source>
        <dbReference type="Proteomes" id="UP000193862"/>
    </source>
</evidence>
<dbReference type="RefSeq" id="WP_085837545.1">
    <property type="nucleotide sequence ID" value="NZ_FWFS01000010.1"/>
</dbReference>
<dbReference type="EMBL" id="FWFS01000010">
    <property type="protein sequence ID" value="SLN60967.1"/>
    <property type="molecule type" value="Genomic_DNA"/>
</dbReference>
<proteinExistence type="predicted"/>
<sequence>MIAFFRLAVFGLIGLSVLYGLVLIYARSVRREKLEKDWLREGSIGAQEDYVSQGLAEYRRSFAKKLILLVYIVPIVTVGLVLYVVNFS</sequence>
<keyword evidence="3" id="KW-1185">Reference proteome</keyword>
<feature type="transmembrane region" description="Helical" evidence="1">
    <location>
        <begin position="6"/>
        <end position="26"/>
    </location>
</feature>
<evidence type="ECO:0000256" key="1">
    <source>
        <dbReference type="SAM" id="Phobius"/>
    </source>
</evidence>
<evidence type="ECO:0008006" key="4">
    <source>
        <dbReference type="Google" id="ProtNLM"/>
    </source>
</evidence>
<keyword evidence="1" id="KW-1133">Transmembrane helix</keyword>
<name>A0A1Y5TI99_9RHOB</name>
<keyword evidence="1" id="KW-0472">Membrane</keyword>
<reference evidence="2 3" key="1">
    <citation type="submission" date="2017-03" db="EMBL/GenBank/DDBJ databases">
        <authorList>
            <person name="Afonso C.L."/>
            <person name="Miller P.J."/>
            <person name="Scott M.A."/>
            <person name="Spackman E."/>
            <person name="Goraichik I."/>
            <person name="Dimitrov K.M."/>
            <person name="Suarez D.L."/>
            <person name="Swayne D.E."/>
        </authorList>
    </citation>
    <scope>NUCLEOTIDE SEQUENCE [LARGE SCALE GENOMIC DNA]</scope>
    <source>
        <strain evidence="2 3">CECT 8620</strain>
    </source>
</reference>